<keyword evidence="3" id="KW-1185">Reference proteome</keyword>
<evidence type="ECO:0000313" key="2">
    <source>
        <dbReference type="EMBL" id="SDZ89630.1"/>
    </source>
</evidence>
<keyword evidence="1" id="KW-1133">Transmembrane helix</keyword>
<keyword evidence="1" id="KW-0812">Transmembrane</keyword>
<keyword evidence="1" id="KW-0472">Membrane</keyword>
<evidence type="ECO:0000256" key="1">
    <source>
        <dbReference type="SAM" id="Phobius"/>
    </source>
</evidence>
<protein>
    <submittedName>
        <fullName evidence="2">Uncharacterized protein</fullName>
    </submittedName>
</protein>
<gene>
    <name evidence="2" type="ORF">SAMN04488065_1076</name>
</gene>
<dbReference type="EMBL" id="FNQT01000001">
    <property type="protein sequence ID" value="SDZ89630.1"/>
    <property type="molecule type" value="Genomic_DNA"/>
</dbReference>
<dbReference type="Proteomes" id="UP000236755">
    <property type="component" value="Unassembled WGS sequence"/>
</dbReference>
<organism evidence="2 3">
    <name type="scientific">Haloplanus vescus</name>
    <dbReference type="NCBI Taxonomy" id="555874"/>
    <lineage>
        <taxon>Archaea</taxon>
        <taxon>Methanobacteriati</taxon>
        <taxon>Methanobacteriota</taxon>
        <taxon>Stenosarchaea group</taxon>
        <taxon>Halobacteria</taxon>
        <taxon>Halobacteriales</taxon>
        <taxon>Haloferacaceae</taxon>
        <taxon>Haloplanus</taxon>
    </lineage>
</organism>
<accession>A0A1H3WRP6</accession>
<name>A0A1H3WRP6_9EURY</name>
<proteinExistence type="predicted"/>
<reference evidence="2 3" key="1">
    <citation type="submission" date="2016-10" db="EMBL/GenBank/DDBJ databases">
        <authorList>
            <person name="de Groot N.N."/>
        </authorList>
    </citation>
    <scope>NUCLEOTIDE SEQUENCE [LARGE SCALE GENOMIC DNA]</scope>
    <source>
        <strain evidence="2 3">CGMCC 1.8712</strain>
    </source>
</reference>
<evidence type="ECO:0000313" key="3">
    <source>
        <dbReference type="Proteomes" id="UP000236755"/>
    </source>
</evidence>
<sequence>MDTVIRARCDVPVVSVSQPTWRTAAATGLAYLVALGALFVLLFLGPSLLS</sequence>
<dbReference type="AlphaFoldDB" id="A0A1H3WRP6"/>
<feature type="transmembrane region" description="Helical" evidence="1">
    <location>
        <begin position="29"/>
        <end position="49"/>
    </location>
</feature>